<dbReference type="InterPro" id="IPR028974">
    <property type="entry name" value="TSP_type-3_rpt"/>
</dbReference>
<gene>
    <name evidence="5" type="ORF">IFO71_00730</name>
</gene>
<protein>
    <submittedName>
        <fullName evidence="5">Thrombospondin type 3 repeat-containing protein</fullName>
    </submittedName>
</protein>
<evidence type="ECO:0000256" key="1">
    <source>
        <dbReference type="ARBA" id="ARBA00022729"/>
    </source>
</evidence>
<dbReference type="SUPFAM" id="SSF49899">
    <property type="entry name" value="Concanavalin A-like lectins/glucanases"/>
    <property type="match status" value="1"/>
</dbReference>
<dbReference type="PANTHER" id="PTHR10199">
    <property type="entry name" value="THROMBOSPONDIN"/>
    <property type="match status" value="1"/>
</dbReference>
<evidence type="ECO:0000256" key="4">
    <source>
        <dbReference type="SAM" id="SignalP"/>
    </source>
</evidence>
<dbReference type="InterPro" id="IPR017897">
    <property type="entry name" value="Thrombospondin_3_rpt"/>
</dbReference>
<accession>A0AAW3ZFI6</accession>
<dbReference type="SUPFAM" id="SSF103647">
    <property type="entry name" value="TSP type-3 repeat"/>
    <property type="match status" value="2"/>
</dbReference>
<keyword evidence="6" id="KW-1185">Reference proteome</keyword>
<dbReference type="GO" id="GO:0005509">
    <property type="term" value="F:calcium ion binding"/>
    <property type="evidence" value="ECO:0007669"/>
    <property type="project" value="InterPro"/>
</dbReference>
<dbReference type="InterPro" id="IPR013320">
    <property type="entry name" value="ConA-like_dom_sf"/>
</dbReference>
<dbReference type="PANTHER" id="PTHR10199:SF100">
    <property type="entry name" value="THROMBOSPONDIN, ISOFORM A"/>
    <property type="match status" value="1"/>
</dbReference>
<proteinExistence type="predicted"/>
<feature type="region of interest" description="Disordered" evidence="3">
    <location>
        <begin position="583"/>
        <end position="605"/>
    </location>
</feature>
<dbReference type="Gene3D" id="2.60.120.200">
    <property type="match status" value="1"/>
</dbReference>
<dbReference type="Pfam" id="PF13385">
    <property type="entry name" value="Laminin_G_3"/>
    <property type="match status" value="1"/>
</dbReference>
<comment type="caution">
    <text evidence="5">The sequence shown here is derived from an EMBL/GenBank/DDBJ whole genome shotgun (WGS) entry which is preliminary data.</text>
</comment>
<sequence>MINRTPVFLAGMLASMLSLPALGQPCPASPEDALLSRWSADGDASDALGVHHGLLGNTQFEAGIAGLGFKFDGSSQVVVPSSAALNPEAGSFSVVLWARIVDTSPSIQNFIIRHQFHADPALRKRWSISAQDPTPSDGNADSPSGFYVVQDGQGGSVALRGQHDLGDGHWHQIILVVDREAERLRAYVDGQPDNPDAWPSLVTLAGITPDADLWLGNSMRGVLDEVELLDCGLSSEQVEAYYLGESTQPLYEIVDLGGAPAPSHSHAALRLNAAGDVLGVSVSSSGRQGWVLHHDGVRSDIPLLPGAAACEGRAINLQRAVIGSCRMLDGSNLPFLWAPPAPIAMVDGIAGLQPTVLTAINDNGDIVGYSGTDWDARGFLRRSDGVVQLIEPFPQHPYVRPNAINNAAVVTGSARYEPVAGRLHGFVWSAPAGIQSIGDLPGGLDYSEGSSINLSGWVAGRGYDAQGFQPVLWRDGQLMQLPVMPNTPGAGAFRITDGMRVLIAQWQNSNGQTRSVDNLWTPTRGARIIRELIEPSDPLLPLMTQLRIFDLNDQGLFVGEAGITNLGIRAVVLRPRVIDADGDGLDDPADNCPATANPDQSDVDGDGIGDACDADRDGDGVDDVVDNCPLQPNAAQDDADLDGLGDLCDEDDDADGIADAVDNCPLVHNPAQTDIDGDGLGDACDLDSDGDGVDSVVDNCPSIANPSQLDFDHDGIGDACDPDLDGDGIGNVVDGCPTTEPNVIANADGCSIAELCPCAGPRGTTEAWRNHGRYQSCVAQEARQFVQAGLISESLKGDIVSAAARSNCGR</sequence>
<dbReference type="EMBL" id="JACYTR010000001">
    <property type="protein sequence ID" value="MBD8524255.1"/>
    <property type="molecule type" value="Genomic_DNA"/>
</dbReference>
<feature type="signal peptide" evidence="4">
    <location>
        <begin position="1"/>
        <end position="23"/>
    </location>
</feature>
<evidence type="ECO:0000313" key="5">
    <source>
        <dbReference type="EMBL" id="MBD8524255.1"/>
    </source>
</evidence>
<reference evidence="5 6" key="1">
    <citation type="submission" date="2020-09" db="EMBL/GenBank/DDBJ databases">
        <title>Pseudoxanthomonas sp. CAU 1598 isolated from sand of Yaerae Beach.</title>
        <authorList>
            <person name="Kim W."/>
        </authorList>
    </citation>
    <scope>NUCLEOTIDE SEQUENCE [LARGE SCALE GENOMIC DNA]</scope>
    <source>
        <strain evidence="5 6">CAU 1598</strain>
    </source>
</reference>
<feature type="chain" id="PRO_5043890368" evidence="4">
    <location>
        <begin position="24"/>
        <end position="810"/>
    </location>
</feature>
<dbReference type="RefSeq" id="WP_192027597.1">
    <property type="nucleotide sequence ID" value="NZ_JACYTR010000001.1"/>
</dbReference>
<dbReference type="Proteomes" id="UP000613768">
    <property type="component" value="Unassembled WGS sequence"/>
</dbReference>
<organism evidence="5 6">
    <name type="scientific">Pseudomarimonas arenosa</name>
    <dbReference type="NCBI Taxonomy" id="2774145"/>
    <lineage>
        <taxon>Bacteria</taxon>
        <taxon>Pseudomonadati</taxon>
        <taxon>Pseudomonadota</taxon>
        <taxon>Gammaproteobacteria</taxon>
        <taxon>Lysobacterales</taxon>
        <taxon>Lysobacteraceae</taxon>
        <taxon>Pseudomarimonas</taxon>
    </lineage>
</organism>
<keyword evidence="2" id="KW-0106">Calcium</keyword>
<dbReference type="PROSITE" id="PS51234">
    <property type="entry name" value="TSP3"/>
    <property type="match status" value="3"/>
</dbReference>
<dbReference type="Pfam" id="PF02412">
    <property type="entry name" value="TSP_3"/>
    <property type="match status" value="5"/>
</dbReference>
<name>A0AAW3ZFI6_9GAMM</name>
<dbReference type="GO" id="GO:0007155">
    <property type="term" value="P:cell adhesion"/>
    <property type="evidence" value="ECO:0007669"/>
    <property type="project" value="InterPro"/>
</dbReference>
<evidence type="ECO:0000256" key="2">
    <source>
        <dbReference type="ARBA" id="ARBA00022837"/>
    </source>
</evidence>
<dbReference type="Gene3D" id="4.10.1080.10">
    <property type="entry name" value="TSP type-3 repeat"/>
    <property type="match status" value="2"/>
</dbReference>
<dbReference type="FunFam" id="4.10.1080.10:FF:000001">
    <property type="entry name" value="Thrombospondin 3"/>
    <property type="match status" value="2"/>
</dbReference>
<keyword evidence="1 4" id="KW-0732">Signal</keyword>
<dbReference type="InterPro" id="IPR003367">
    <property type="entry name" value="Thrombospondin_3-like_rpt"/>
</dbReference>
<dbReference type="AlphaFoldDB" id="A0AAW3ZFI6"/>
<evidence type="ECO:0000313" key="6">
    <source>
        <dbReference type="Proteomes" id="UP000613768"/>
    </source>
</evidence>
<evidence type="ECO:0000256" key="3">
    <source>
        <dbReference type="SAM" id="MobiDB-lite"/>
    </source>
</evidence>